<dbReference type="InterPro" id="IPR050086">
    <property type="entry name" value="MetN_ABC_transporter-like"/>
</dbReference>
<comment type="subcellular location">
    <subcellularLocation>
        <location evidence="1">Cell inner membrane</location>
        <topology evidence="1">Peripheral membrane protein</topology>
    </subcellularLocation>
</comment>
<dbReference type="Gene3D" id="3.40.50.300">
    <property type="entry name" value="P-loop containing nucleotide triphosphate hydrolases"/>
    <property type="match status" value="1"/>
</dbReference>
<dbReference type="Proteomes" id="UP000053902">
    <property type="component" value="Unassembled WGS sequence"/>
</dbReference>
<dbReference type="InterPro" id="IPR017871">
    <property type="entry name" value="ABC_transporter-like_CS"/>
</dbReference>
<dbReference type="Pfam" id="PF00005">
    <property type="entry name" value="ABC_tran"/>
    <property type="match status" value="1"/>
</dbReference>
<evidence type="ECO:0000313" key="10">
    <source>
        <dbReference type="Proteomes" id="UP000053902"/>
    </source>
</evidence>
<dbReference type="GO" id="GO:0005886">
    <property type="term" value="C:plasma membrane"/>
    <property type="evidence" value="ECO:0007669"/>
    <property type="project" value="UniProtKB-SubCell"/>
</dbReference>
<keyword evidence="3" id="KW-0813">Transport</keyword>
<reference evidence="9 10" key="1">
    <citation type="submission" date="2014-07" db="EMBL/GenBank/DDBJ databases">
        <authorList>
            <person name="Urmite Genomes Urmite Genomes"/>
        </authorList>
    </citation>
    <scope>NUCLEOTIDE SEQUENCE [LARGE SCALE GENOMIC DNA]</scope>
    <source>
        <strain evidence="9 10">20_BN</strain>
    </source>
</reference>
<dbReference type="InterPro" id="IPR003593">
    <property type="entry name" value="AAA+_ATPase"/>
</dbReference>
<keyword evidence="6 9" id="KW-0067">ATP-binding</keyword>
<evidence type="ECO:0000256" key="7">
    <source>
        <dbReference type="ARBA" id="ARBA00022970"/>
    </source>
</evidence>
<dbReference type="HOGENOM" id="CLU_000604_1_22_6"/>
<dbReference type="InterPro" id="IPR030679">
    <property type="entry name" value="ABC_ATPase_HisP-typ"/>
</dbReference>
<evidence type="ECO:0000256" key="4">
    <source>
        <dbReference type="ARBA" id="ARBA00022519"/>
    </source>
</evidence>
<feature type="domain" description="ABC transporter" evidence="8">
    <location>
        <begin position="16"/>
        <end position="250"/>
    </location>
</feature>
<comment type="similarity">
    <text evidence="2">Belongs to the ABC transporter superfamily.</text>
</comment>
<evidence type="ECO:0000256" key="5">
    <source>
        <dbReference type="ARBA" id="ARBA00022741"/>
    </source>
</evidence>
<organism evidence="9 10">
    <name type="scientific">Pseudomonas saudiphocaensis</name>
    <dbReference type="NCBI Taxonomy" id="1499686"/>
    <lineage>
        <taxon>Bacteria</taxon>
        <taxon>Pseudomonadati</taxon>
        <taxon>Pseudomonadota</taxon>
        <taxon>Gammaproteobacteria</taxon>
        <taxon>Pseudomonadales</taxon>
        <taxon>Pseudomonadaceae</taxon>
        <taxon>Pseudomonas</taxon>
    </lineage>
</organism>
<dbReference type="FunFam" id="3.40.50.300:FF:000020">
    <property type="entry name" value="Amino acid ABC transporter ATP-binding component"/>
    <property type="match status" value="1"/>
</dbReference>
<dbReference type="EMBL" id="CCSF01000001">
    <property type="protein sequence ID" value="CDZ95918.1"/>
    <property type="molecule type" value="Genomic_DNA"/>
</dbReference>
<accession>A0A078LU48</accession>
<dbReference type="PANTHER" id="PTHR43166">
    <property type="entry name" value="AMINO ACID IMPORT ATP-BINDING PROTEIN"/>
    <property type="match status" value="1"/>
</dbReference>
<dbReference type="STRING" id="1499686.BN1079_03267"/>
<keyword evidence="7" id="KW-0029">Amino-acid transport</keyword>
<dbReference type="PANTHER" id="PTHR43166:SF4">
    <property type="entry name" value="PHOSPHONATES IMPORT ATP-BINDING PROTEIN PHNC"/>
    <property type="match status" value="1"/>
</dbReference>
<keyword evidence="10" id="KW-1185">Reference proteome</keyword>
<dbReference type="SMART" id="SM00382">
    <property type="entry name" value="AAA"/>
    <property type="match status" value="1"/>
</dbReference>
<name>A0A078LU48_9PSED</name>
<dbReference type="InterPro" id="IPR027417">
    <property type="entry name" value="P-loop_NTPase"/>
</dbReference>
<keyword evidence="5" id="KW-0547">Nucleotide-binding</keyword>
<sequence length="255" mass="28827">MSDAKLQTGQAAESVIQMQGVNKWFGQFHVLKDIDLEVTQGERIVLCGPSGSGKSTTIRCLNRLEEHQKGRIVINGVELTSDLKHIETVRSEVGMVFQHFNLFPHLTVLQNCTLAPMWVRKMPRRQAEEIAMDYLEKVRIPEQADKFPGQLSGGQQQRVAIARALCMKPKIMLFDEPTSALDPEMVKEVLDTMIRLAESGMTMLCVTHEMGFARTVADRVIFMDKGEIVEQADPEVFFSNPVNERTKLFLSQILH</sequence>
<dbReference type="AlphaFoldDB" id="A0A078LU48"/>
<dbReference type="PROSITE" id="PS00211">
    <property type="entry name" value="ABC_TRANSPORTER_1"/>
    <property type="match status" value="1"/>
</dbReference>
<dbReference type="InterPro" id="IPR003439">
    <property type="entry name" value="ABC_transporter-like_ATP-bd"/>
</dbReference>
<evidence type="ECO:0000256" key="6">
    <source>
        <dbReference type="ARBA" id="ARBA00022840"/>
    </source>
</evidence>
<evidence type="ECO:0000259" key="8">
    <source>
        <dbReference type="PROSITE" id="PS50893"/>
    </source>
</evidence>
<protein>
    <submittedName>
        <fullName evidence="9">General amino acid ABC transporter ATP-binding protein</fullName>
    </submittedName>
</protein>
<dbReference type="OrthoDB" id="9802264at2"/>
<evidence type="ECO:0000256" key="3">
    <source>
        <dbReference type="ARBA" id="ARBA00022448"/>
    </source>
</evidence>
<evidence type="ECO:0000256" key="1">
    <source>
        <dbReference type="ARBA" id="ARBA00004417"/>
    </source>
</evidence>
<keyword evidence="4" id="KW-0472">Membrane</keyword>
<dbReference type="PROSITE" id="PS50893">
    <property type="entry name" value="ABC_TRANSPORTER_2"/>
    <property type="match status" value="1"/>
</dbReference>
<keyword evidence="4" id="KW-0997">Cell inner membrane</keyword>
<dbReference type="RefSeq" id="WP_037026111.1">
    <property type="nucleotide sequence ID" value="NZ_CCSF01000001.1"/>
</dbReference>
<dbReference type="SUPFAM" id="SSF52540">
    <property type="entry name" value="P-loop containing nucleoside triphosphate hydrolases"/>
    <property type="match status" value="1"/>
</dbReference>
<gene>
    <name evidence="9" type="primary">aapP</name>
    <name evidence="9" type="ORF">BN1079_03267</name>
</gene>
<proteinExistence type="inferred from homology"/>
<dbReference type="GO" id="GO:0015424">
    <property type="term" value="F:ABC-type amino acid transporter activity"/>
    <property type="evidence" value="ECO:0007669"/>
    <property type="project" value="InterPro"/>
</dbReference>
<keyword evidence="4" id="KW-1003">Cell membrane</keyword>
<dbReference type="CDD" id="cd03262">
    <property type="entry name" value="ABC_HisP_GlnQ"/>
    <property type="match status" value="1"/>
</dbReference>
<dbReference type="GO" id="GO:0005524">
    <property type="term" value="F:ATP binding"/>
    <property type="evidence" value="ECO:0007669"/>
    <property type="project" value="UniProtKB-KW"/>
</dbReference>
<dbReference type="PIRSF" id="PIRSF039085">
    <property type="entry name" value="ABC_ATPase_HisP"/>
    <property type="match status" value="1"/>
</dbReference>
<evidence type="ECO:0000313" key="9">
    <source>
        <dbReference type="EMBL" id="CDZ95918.1"/>
    </source>
</evidence>
<dbReference type="GO" id="GO:0016887">
    <property type="term" value="F:ATP hydrolysis activity"/>
    <property type="evidence" value="ECO:0007669"/>
    <property type="project" value="InterPro"/>
</dbReference>
<dbReference type="eggNOG" id="COG1126">
    <property type="taxonomic scope" value="Bacteria"/>
</dbReference>
<evidence type="ECO:0000256" key="2">
    <source>
        <dbReference type="ARBA" id="ARBA00005417"/>
    </source>
</evidence>